<dbReference type="GO" id="GO:0005689">
    <property type="term" value="C:U12-type spliceosomal complex"/>
    <property type="evidence" value="ECO:0007669"/>
    <property type="project" value="TreeGrafter"/>
</dbReference>
<comment type="subcellular location">
    <subcellularLocation>
        <location evidence="1">Nucleus</location>
    </subcellularLocation>
</comment>
<dbReference type="FunFam" id="3.30.70.330:FF:000207">
    <property type="entry name" value="RNA-binding region (RNP1, RRM)-containing 3"/>
    <property type="match status" value="1"/>
</dbReference>
<dbReference type="PROSITE" id="PS50102">
    <property type="entry name" value="RRM"/>
    <property type="match status" value="2"/>
</dbReference>
<dbReference type="PANTHER" id="PTHR16105:SF0">
    <property type="entry name" value="RNA-BINDING REGION-CONTAINING PROTEIN 3"/>
    <property type="match status" value="1"/>
</dbReference>
<protein>
    <recommendedName>
        <fullName evidence="2">RNA-binding region-containing protein 3</fullName>
    </recommendedName>
</protein>
<evidence type="ECO:0000259" key="8">
    <source>
        <dbReference type="PROSITE" id="PS50102"/>
    </source>
</evidence>
<reference evidence="9" key="1">
    <citation type="journal article" date="2014" name="PLoS Negl. Trop. Dis.">
        <title>An updated insight into the Sialotranscriptome of Triatoma infestans: developmental stage and geographic variations.</title>
        <authorList>
            <person name="Schwarz A."/>
            <person name="Medrano-Mercado N."/>
            <person name="Schaub G.A."/>
            <person name="Struchiner C.J."/>
            <person name="Bargues M.D."/>
            <person name="Levy M.Z."/>
            <person name="Ribeiro J.M."/>
        </authorList>
    </citation>
    <scope>NUCLEOTIDE SEQUENCE</scope>
    <source>
        <strain evidence="9">Chile</strain>
        <tissue evidence="9">Salivary glands</tissue>
    </source>
</reference>
<dbReference type="GO" id="GO:0097157">
    <property type="term" value="F:pre-mRNA intronic binding"/>
    <property type="evidence" value="ECO:0007669"/>
    <property type="project" value="TreeGrafter"/>
</dbReference>
<proteinExistence type="evidence at transcript level"/>
<dbReference type="PANTHER" id="PTHR16105">
    <property type="entry name" value="RNA-BINDING REGION-CONTAINING PROTEIN 3"/>
    <property type="match status" value="1"/>
</dbReference>
<dbReference type="CDD" id="cd12239">
    <property type="entry name" value="RRM2_RBM40_like"/>
    <property type="match status" value="1"/>
</dbReference>
<dbReference type="GO" id="GO:0030626">
    <property type="term" value="F:U12 snRNA binding"/>
    <property type="evidence" value="ECO:0007669"/>
    <property type="project" value="TreeGrafter"/>
</dbReference>
<name>A0A023F7N5_TRIIF</name>
<evidence type="ECO:0000256" key="4">
    <source>
        <dbReference type="ARBA" id="ARBA00022884"/>
    </source>
</evidence>
<evidence type="ECO:0000256" key="6">
    <source>
        <dbReference type="PROSITE-ProRule" id="PRU00176"/>
    </source>
</evidence>
<feature type="region of interest" description="Disordered" evidence="7">
    <location>
        <begin position="206"/>
        <end position="235"/>
    </location>
</feature>
<feature type="domain" description="RRM" evidence="8">
    <location>
        <begin position="5"/>
        <end position="81"/>
    </location>
</feature>
<dbReference type="AlphaFoldDB" id="A0A023F7N5"/>
<evidence type="ECO:0000256" key="7">
    <source>
        <dbReference type="SAM" id="MobiDB-lite"/>
    </source>
</evidence>
<dbReference type="Pfam" id="PF00076">
    <property type="entry name" value="RRM_1"/>
    <property type="match status" value="1"/>
</dbReference>
<keyword evidence="4 6" id="KW-0694">RNA-binding</keyword>
<dbReference type="SMART" id="SM00360">
    <property type="entry name" value="RRM"/>
    <property type="match status" value="2"/>
</dbReference>
<evidence type="ECO:0000256" key="1">
    <source>
        <dbReference type="ARBA" id="ARBA00004123"/>
    </source>
</evidence>
<dbReference type="InterPro" id="IPR000504">
    <property type="entry name" value="RRM_dom"/>
</dbReference>
<evidence type="ECO:0000256" key="5">
    <source>
        <dbReference type="ARBA" id="ARBA00023242"/>
    </source>
</evidence>
<dbReference type="InterPro" id="IPR045164">
    <property type="entry name" value="RBM41/RNPC3"/>
</dbReference>
<dbReference type="Gene3D" id="3.30.70.330">
    <property type="match status" value="2"/>
</dbReference>
<evidence type="ECO:0000256" key="2">
    <source>
        <dbReference type="ARBA" id="ARBA00020364"/>
    </source>
</evidence>
<dbReference type="InterPro" id="IPR035979">
    <property type="entry name" value="RBD_domain_sf"/>
</dbReference>
<dbReference type="GO" id="GO:0000398">
    <property type="term" value="P:mRNA splicing, via spliceosome"/>
    <property type="evidence" value="ECO:0007669"/>
    <property type="project" value="TreeGrafter"/>
</dbReference>
<dbReference type="Gene3D" id="6.10.250.610">
    <property type="match status" value="1"/>
</dbReference>
<evidence type="ECO:0000256" key="3">
    <source>
        <dbReference type="ARBA" id="ARBA00022737"/>
    </source>
</evidence>
<evidence type="ECO:0000313" key="9">
    <source>
        <dbReference type="EMBL" id="JAC17381.1"/>
    </source>
</evidence>
<keyword evidence="5" id="KW-0539">Nucleus</keyword>
<organism evidence="9">
    <name type="scientific">Triatoma infestans</name>
    <name type="common">Assassin bug</name>
    <dbReference type="NCBI Taxonomy" id="30076"/>
    <lineage>
        <taxon>Eukaryota</taxon>
        <taxon>Metazoa</taxon>
        <taxon>Ecdysozoa</taxon>
        <taxon>Arthropoda</taxon>
        <taxon>Hexapoda</taxon>
        <taxon>Insecta</taxon>
        <taxon>Pterygota</taxon>
        <taxon>Neoptera</taxon>
        <taxon>Paraneoptera</taxon>
        <taxon>Hemiptera</taxon>
        <taxon>Heteroptera</taxon>
        <taxon>Panheteroptera</taxon>
        <taxon>Cimicomorpha</taxon>
        <taxon>Reduviidae</taxon>
        <taxon>Triatominae</taxon>
        <taxon>Triatoma</taxon>
    </lineage>
</organism>
<dbReference type="EMBL" id="GBBI01001331">
    <property type="protein sequence ID" value="JAC17381.1"/>
    <property type="molecule type" value="mRNA"/>
</dbReference>
<feature type="domain" description="RRM" evidence="8">
    <location>
        <begin position="381"/>
        <end position="464"/>
    </location>
</feature>
<feature type="compositionally biased region" description="Acidic residues" evidence="7">
    <location>
        <begin position="217"/>
        <end position="228"/>
    </location>
</feature>
<keyword evidence="3" id="KW-0677">Repeat</keyword>
<dbReference type="InterPro" id="IPR012677">
    <property type="entry name" value="Nucleotide-bd_a/b_plait_sf"/>
</dbReference>
<dbReference type="SUPFAM" id="SSF54928">
    <property type="entry name" value="RNA-binding domain, RBD"/>
    <property type="match status" value="2"/>
</dbReference>
<accession>A0A023F7N5</accession>
<sequence length="467" mass="53373">MPENTTLVIRHFPPSYSKEERIEFMKTYNAIDVKCLISKHKKQSLVFAKFRTRREAEAVIKHLHQEELEDGYCLSLEFAKGSDSSNFAKDFEIGIERSAETKDDQSNQRRILEDFLGRLNSWSRHLDFRHPPPHHLSYQYPPPTLSVLTNIARALAAVPKFYTQVLHLMNRMSLPCPFAENYSISSDTVPDLLTNLFTAFEKKPAVPSEETAVPENESCEESEIESDPDAATPNIDSVGVKRVLKNKSLIKAKRLRLVKPPVQKSEKSVQLVKPEEVFEITSQNPKSEQKKIEVKVISDLNAVAATGNEVEITGEGFEKMEPQEKPQSDVSESTENVGVNKEEDGIRGFITEEELAMNRISSRDQRMLPVFKNYQPGLPSCRLYLKNLNKNVEVADLNYIYRRFYIEQEDEQGTMFDIRLMQEGRMKGQAFITLQNEKQAEIALKETNGYILKGKPIVVQFARAKPK</sequence>